<dbReference type="InterPro" id="IPR002939">
    <property type="entry name" value="DnaJ_C"/>
</dbReference>
<evidence type="ECO:0000256" key="3">
    <source>
        <dbReference type="ARBA" id="ARBA00023186"/>
    </source>
</evidence>
<evidence type="ECO:0000259" key="4">
    <source>
        <dbReference type="PROSITE" id="PS50076"/>
    </source>
</evidence>
<evidence type="ECO:0000256" key="1">
    <source>
        <dbReference type="ARBA" id="ARBA00022490"/>
    </source>
</evidence>
<dbReference type="GO" id="GO:0005737">
    <property type="term" value="C:cytoplasm"/>
    <property type="evidence" value="ECO:0007669"/>
    <property type="project" value="TreeGrafter"/>
</dbReference>
<reference evidence="5" key="1">
    <citation type="submission" date="2016-10" db="EMBL/GenBank/DDBJ databases">
        <title>Sequence of Gallionella enrichment culture.</title>
        <authorList>
            <person name="Poehlein A."/>
            <person name="Muehling M."/>
            <person name="Daniel R."/>
        </authorList>
    </citation>
    <scope>NUCLEOTIDE SEQUENCE</scope>
</reference>
<dbReference type="PROSITE" id="PS50076">
    <property type="entry name" value="DNAJ_2"/>
    <property type="match status" value="1"/>
</dbReference>
<keyword evidence="3" id="KW-0143">Chaperone</keyword>
<dbReference type="SMART" id="SM00271">
    <property type="entry name" value="DnaJ"/>
    <property type="match status" value="1"/>
</dbReference>
<dbReference type="EMBL" id="MLJW01000161">
    <property type="protein sequence ID" value="OIQ95721.1"/>
    <property type="molecule type" value="Genomic_DNA"/>
</dbReference>
<dbReference type="Pfam" id="PF01556">
    <property type="entry name" value="DnaJ_C"/>
    <property type="match status" value="1"/>
</dbReference>
<dbReference type="PANTHER" id="PTHR43096">
    <property type="entry name" value="DNAJ HOMOLOG 1, MITOCHONDRIAL-RELATED"/>
    <property type="match status" value="1"/>
</dbReference>
<feature type="domain" description="J" evidence="4">
    <location>
        <begin position="5"/>
        <end position="69"/>
    </location>
</feature>
<evidence type="ECO:0000313" key="5">
    <source>
        <dbReference type="EMBL" id="OIQ95721.1"/>
    </source>
</evidence>
<dbReference type="PRINTS" id="PR00625">
    <property type="entry name" value="JDOMAIN"/>
</dbReference>
<dbReference type="CDD" id="cd10747">
    <property type="entry name" value="DnaJ_C"/>
    <property type="match status" value="1"/>
</dbReference>
<dbReference type="SUPFAM" id="SSF46565">
    <property type="entry name" value="Chaperone J-domain"/>
    <property type="match status" value="1"/>
</dbReference>
<evidence type="ECO:0000256" key="2">
    <source>
        <dbReference type="ARBA" id="ARBA00023125"/>
    </source>
</evidence>
<dbReference type="PANTHER" id="PTHR43096:SF52">
    <property type="entry name" value="DNAJ HOMOLOG 1, MITOCHONDRIAL-RELATED"/>
    <property type="match status" value="1"/>
</dbReference>
<dbReference type="GO" id="GO:0042026">
    <property type="term" value="P:protein refolding"/>
    <property type="evidence" value="ECO:0007669"/>
    <property type="project" value="TreeGrafter"/>
</dbReference>
<dbReference type="Gene3D" id="1.10.287.110">
    <property type="entry name" value="DnaJ domain"/>
    <property type="match status" value="1"/>
</dbReference>
<dbReference type="GO" id="GO:0003677">
    <property type="term" value="F:DNA binding"/>
    <property type="evidence" value="ECO:0007669"/>
    <property type="project" value="UniProtKB-KW"/>
</dbReference>
<dbReference type="PROSITE" id="PS00636">
    <property type="entry name" value="DNAJ_1"/>
    <property type="match status" value="1"/>
</dbReference>
<organism evidence="5">
    <name type="scientific">mine drainage metagenome</name>
    <dbReference type="NCBI Taxonomy" id="410659"/>
    <lineage>
        <taxon>unclassified sequences</taxon>
        <taxon>metagenomes</taxon>
        <taxon>ecological metagenomes</taxon>
    </lineage>
</organism>
<dbReference type="Pfam" id="PF00226">
    <property type="entry name" value="DnaJ"/>
    <property type="match status" value="1"/>
</dbReference>
<protein>
    <submittedName>
        <fullName evidence="5">Curved DNA-binding protein</fullName>
    </submittedName>
</protein>
<proteinExistence type="predicted"/>
<name>A0A1J5RIY3_9ZZZZ</name>
<dbReference type="Gene3D" id="2.60.260.20">
    <property type="entry name" value="Urease metallochaperone UreE, N-terminal domain"/>
    <property type="match status" value="2"/>
</dbReference>
<dbReference type="InterPro" id="IPR008971">
    <property type="entry name" value="HSP40/DnaJ_pept-bd"/>
</dbReference>
<dbReference type="InterPro" id="IPR036869">
    <property type="entry name" value="J_dom_sf"/>
</dbReference>
<dbReference type="AlphaFoldDB" id="A0A1J5RIY3"/>
<dbReference type="CDD" id="cd06257">
    <property type="entry name" value="DnaJ"/>
    <property type="match status" value="1"/>
</dbReference>
<dbReference type="SUPFAM" id="SSF49493">
    <property type="entry name" value="HSP40/DnaJ peptide-binding domain"/>
    <property type="match status" value="2"/>
</dbReference>
<dbReference type="InterPro" id="IPR018253">
    <property type="entry name" value="DnaJ_domain_CS"/>
</dbReference>
<dbReference type="FunFam" id="2.60.260.20:FF:000008">
    <property type="entry name" value="Curved DNA-binding protein"/>
    <property type="match status" value="1"/>
</dbReference>
<dbReference type="GO" id="GO:0051082">
    <property type="term" value="F:unfolded protein binding"/>
    <property type="evidence" value="ECO:0007669"/>
    <property type="project" value="InterPro"/>
</dbReference>
<comment type="caution">
    <text evidence="5">The sequence shown here is derived from an EMBL/GenBank/DDBJ whole genome shotgun (WGS) entry which is preliminary data.</text>
</comment>
<gene>
    <name evidence="5" type="primary">cbpA_5</name>
    <name evidence="5" type="ORF">GALL_222960</name>
</gene>
<keyword evidence="1" id="KW-0963">Cytoplasm</keyword>
<keyword evidence="2 5" id="KW-0238">DNA-binding</keyword>
<dbReference type="InterPro" id="IPR001623">
    <property type="entry name" value="DnaJ_domain"/>
</dbReference>
<accession>A0A1J5RIY3</accession>
<sequence length="310" mass="33624">MKFKDYYETLGLARGATQDEVKRAYRKLARKFHPDVSKEADAEARFKELGEAYAVLKDPEKRAAYDQMGSQWQSGQDFRPPPGWDAGFEFSGGNAGADPGVDHSDFFEALFGRQGRAGQRSHRHAQGQDHHAKVLIDLADAYRGARRSISLRLPVLDALGQVALQERKLDVVIPKGIRAGQHLRLAGQGGPGLGEGPAGDLYLEIAFNPDPQFRADGRDVYLDLPLAPWEAALGAQVTAPTPAGPVQLTIPPASVAGRQLRLKGRGIPGSPPGDLYVVLTIALPPADSESARAAYRTMAEAFDFNPRTHL</sequence>